<sequence>MSLAAVVIVKNEADNLAACLETLRWVDELVVLDAGSQDGSVEIARRYADKNADKVEVNADWQGFGVQRQRAEALVESDWILMVDADERVTPALRASIEKALAGAPAIYRVARLSWCFGAYIRHAGWYPDRVARLYPRGRAGYDSALVHEKLTNPEGLTVRDLEGDLLHFTYRDLRHYLEKSAHYAQAWAEQRAARGKRGSLAAGIGHGLGCFLRMYLLKAGFLDGRAGLLLALLSAHSTFAKYADLWVRTRTAPPDDPAAR</sequence>
<comment type="caution">
    <text evidence="3">The sequence shown here is derived from an EMBL/GenBank/DDBJ whole genome shotgun (WGS) entry which is preliminary data.</text>
</comment>
<dbReference type="Gene3D" id="3.90.550.10">
    <property type="entry name" value="Spore Coat Polysaccharide Biosynthesis Protein SpsA, Chain A"/>
    <property type="match status" value="1"/>
</dbReference>
<comment type="similarity">
    <text evidence="1">Belongs to the glycosyltransferase 2 family. WaaE/KdtX subfamily.</text>
</comment>
<dbReference type="InterPro" id="IPR029044">
    <property type="entry name" value="Nucleotide-diphossugar_trans"/>
</dbReference>
<gene>
    <name evidence="3" type="ORF">CK498_09120</name>
</gene>
<evidence type="ECO:0000313" key="4">
    <source>
        <dbReference type="Proteomes" id="UP000217771"/>
    </source>
</evidence>
<keyword evidence="4" id="KW-1185">Reference proteome</keyword>
<name>A0A2A2EW77_9GAMM</name>
<keyword evidence="3" id="KW-0808">Transferase</keyword>
<protein>
    <submittedName>
        <fullName evidence="3">Glycosyltransferase</fullName>
    </submittedName>
</protein>
<dbReference type="InterPro" id="IPR001173">
    <property type="entry name" value="Glyco_trans_2-like"/>
</dbReference>
<evidence type="ECO:0000256" key="1">
    <source>
        <dbReference type="ARBA" id="ARBA00038494"/>
    </source>
</evidence>
<reference evidence="3 4" key="1">
    <citation type="submission" date="2017-08" db="EMBL/GenBank/DDBJ databases">
        <title>Halomonas alkalisoli sp. nov., isolated from saline alkaline soil.</title>
        <authorList>
            <person name="Wang D."/>
            <person name="Zhang G."/>
        </authorList>
    </citation>
    <scope>NUCLEOTIDE SEQUENCE [LARGE SCALE GENOMIC DNA]</scope>
    <source>
        <strain evidence="3 4">WRN001</strain>
    </source>
</reference>
<dbReference type="PANTHER" id="PTHR43630:SF2">
    <property type="entry name" value="GLYCOSYLTRANSFERASE"/>
    <property type="match status" value="1"/>
</dbReference>
<feature type="domain" description="Glycosyltransferase 2-like" evidence="2">
    <location>
        <begin position="6"/>
        <end position="121"/>
    </location>
</feature>
<dbReference type="Proteomes" id="UP000217771">
    <property type="component" value="Unassembled WGS sequence"/>
</dbReference>
<evidence type="ECO:0000259" key="2">
    <source>
        <dbReference type="Pfam" id="PF00535"/>
    </source>
</evidence>
<accession>A0A2A2EW77</accession>
<organism evidence="3 4">
    <name type="scientific">Halomonas salipaludis</name>
    <dbReference type="NCBI Taxonomy" id="2032625"/>
    <lineage>
        <taxon>Bacteria</taxon>
        <taxon>Pseudomonadati</taxon>
        <taxon>Pseudomonadota</taxon>
        <taxon>Gammaproteobacteria</taxon>
        <taxon>Oceanospirillales</taxon>
        <taxon>Halomonadaceae</taxon>
        <taxon>Halomonas</taxon>
    </lineage>
</organism>
<dbReference type="EMBL" id="NSKB01000003">
    <property type="protein sequence ID" value="PAU77386.1"/>
    <property type="molecule type" value="Genomic_DNA"/>
</dbReference>
<dbReference type="GO" id="GO:0016740">
    <property type="term" value="F:transferase activity"/>
    <property type="evidence" value="ECO:0007669"/>
    <property type="project" value="UniProtKB-KW"/>
</dbReference>
<dbReference type="AlphaFoldDB" id="A0A2A2EW77"/>
<dbReference type="RefSeq" id="WP_095620552.1">
    <property type="nucleotide sequence ID" value="NZ_NSKB01000003.1"/>
</dbReference>
<dbReference type="CDD" id="cd02511">
    <property type="entry name" value="Beta4Glucosyltransferase"/>
    <property type="match status" value="1"/>
</dbReference>
<proteinExistence type="inferred from homology"/>
<dbReference type="SUPFAM" id="SSF53448">
    <property type="entry name" value="Nucleotide-diphospho-sugar transferases"/>
    <property type="match status" value="1"/>
</dbReference>
<dbReference type="PANTHER" id="PTHR43630">
    <property type="entry name" value="POLY-BETA-1,6-N-ACETYL-D-GLUCOSAMINE SYNTHASE"/>
    <property type="match status" value="1"/>
</dbReference>
<dbReference type="OrthoDB" id="9815923at2"/>
<evidence type="ECO:0000313" key="3">
    <source>
        <dbReference type="EMBL" id="PAU77386.1"/>
    </source>
</evidence>
<dbReference type="Pfam" id="PF00535">
    <property type="entry name" value="Glycos_transf_2"/>
    <property type="match status" value="1"/>
</dbReference>